<sequence>MHKKITKIPDFFFALITIIAPIGVVYAFFSPDFYGKELISYWILFVISILIFLFSIVVSTILTKLKVVNFSFAFYYSVISFSLTILLLTYPFSLFWKLLILRVFLVLLSIFLIIPSLIIKKKIEQFSRKRKVKKIQ</sequence>
<dbReference type="Proteomes" id="UP000289629">
    <property type="component" value="Chromosome"/>
</dbReference>
<dbReference type="NCBIfam" id="NF046002">
    <property type="entry name" value="MAG3450_fam"/>
    <property type="match status" value="1"/>
</dbReference>
<protein>
    <submittedName>
        <fullName evidence="2">Uncharacterized protein</fullName>
    </submittedName>
</protein>
<feature type="transmembrane region" description="Helical" evidence="1">
    <location>
        <begin position="12"/>
        <end position="29"/>
    </location>
</feature>
<keyword evidence="1" id="KW-1133">Transmembrane helix</keyword>
<evidence type="ECO:0000256" key="1">
    <source>
        <dbReference type="SAM" id="Phobius"/>
    </source>
</evidence>
<dbReference type="RefSeq" id="WP_044635584.1">
    <property type="nucleotide sequence ID" value="NZ_CP007229.1"/>
</dbReference>
<evidence type="ECO:0000313" key="3">
    <source>
        <dbReference type="Proteomes" id="UP000289629"/>
    </source>
</evidence>
<name>A0AAJ5NLR2_9BACT</name>
<organism evidence="2 3">
    <name type="scientific">Mesomycoplasma dispar</name>
    <dbReference type="NCBI Taxonomy" id="86660"/>
    <lineage>
        <taxon>Bacteria</taxon>
        <taxon>Bacillati</taxon>
        <taxon>Mycoplasmatota</taxon>
        <taxon>Mycoplasmoidales</taxon>
        <taxon>Metamycoplasmataceae</taxon>
        <taxon>Mesomycoplasma</taxon>
    </lineage>
</organism>
<feature type="transmembrane region" description="Helical" evidence="1">
    <location>
        <begin position="99"/>
        <end position="119"/>
    </location>
</feature>
<feature type="transmembrane region" description="Helical" evidence="1">
    <location>
        <begin position="41"/>
        <end position="62"/>
    </location>
</feature>
<accession>A0AAJ5NLR2</accession>
<keyword evidence="1" id="KW-0472">Membrane</keyword>
<dbReference type="AlphaFoldDB" id="A0AAJ5NLR2"/>
<evidence type="ECO:0000313" key="2">
    <source>
        <dbReference type="EMBL" id="VEU62230.1"/>
    </source>
</evidence>
<gene>
    <name evidence="2" type="ORF">NCTC10125_00603</name>
</gene>
<keyword evidence="1" id="KW-0812">Transmembrane</keyword>
<feature type="transmembrane region" description="Helical" evidence="1">
    <location>
        <begin position="74"/>
        <end position="93"/>
    </location>
</feature>
<reference evidence="2 3" key="1">
    <citation type="submission" date="2019-01" db="EMBL/GenBank/DDBJ databases">
        <authorList>
            <consortium name="Pathogen Informatics"/>
        </authorList>
    </citation>
    <scope>NUCLEOTIDE SEQUENCE [LARGE SCALE GENOMIC DNA]</scope>
    <source>
        <strain evidence="2 3">NCTC10125</strain>
    </source>
</reference>
<dbReference type="EMBL" id="LR214971">
    <property type="protein sequence ID" value="VEU62230.1"/>
    <property type="molecule type" value="Genomic_DNA"/>
</dbReference>
<proteinExistence type="predicted"/>